<evidence type="ECO:0000256" key="1">
    <source>
        <dbReference type="SAM" id="MobiDB-lite"/>
    </source>
</evidence>
<comment type="caution">
    <text evidence="2">The sequence shown here is derived from an EMBL/GenBank/DDBJ whole genome shotgun (WGS) entry which is preliminary data.</text>
</comment>
<name>A0AAV7N3W5_PLEWA</name>
<evidence type="ECO:0000313" key="3">
    <source>
        <dbReference type="Proteomes" id="UP001066276"/>
    </source>
</evidence>
<gene>
    <name evidence="2" type="ORF">NDU88_006580</name>
</gene>
<evidence type="ECO:0000313" key="2">
    <source>
        <dbReference type="EMBL" id="KAJ1109217.1"/>
    </source>
</evidence>
<keyword evidence="3" id="KW-1185">Reference proteome</keyword>
<feature type="region of interest" description="Disordered" evidence="1">
    <location>
        <begin position="125"/>
        <end position="170"/>
    </location>
</feature>
<sequence>MVKPKPPRPHLLADVEELNPAGPAGKQAATLQQMNRTLQAHSAQFDKLLQAVLDTKTGLEGKIDSVVIEVNLLRADHRKLAERVSDNKRSIAVAQPGVKDLHDQVQRMETEVAESQERALREANLFKSPLHQTYRDPDGAGLGLSADPSSGSSSPLALGPELTPCTADDL</sequence>
<proteinExistence type="predicted"/>
<feature type="compositionally biased region" description="Low complexity" evidence="1">
    <location>
        <begin position="143"/>
        <end position="162"/>
    </location>
</feature>
<dbReference type="AlphaFoldDB" id="A0AAV7N3W5"/>
<dbReference type="Proteomes" id="UP001066276">
    <property type="component" value="Chromosome 9"/>
</dbReference>
<organism evidence="2 3">
    <name type="scientific">Pleurodeles waltl</name>
    <name type="common">Iberian ribbed newt</name>
    <dbReference type="NCBI Taxonomy" id="8319"/>
    <lineage>
        <taxon>Eukaryota</taxon>
        <taxon>Metazoa</taxon>
        <taxon>Chordata</taxon>
        <taxon>Craniata</taxon>
        <taxon>Vertebrata</taxon>
        <taxon>Euteleostomi</taxon>
        <taxon>Amphibia</taxon>
        <taxon>Batrachia</taxon>
        <taxon>Caudata</taxon>
        <taxon>Salamandroidea</taxon>
        <taxon>Salamandridae</taxon>
        <taxon>Pleurodelinae</taxon>
        <taxon>Pleurodeles</taxon>
    </lineage>
</organism>
<dbReference type="EMBL" id="JANPWB010000013">
    <property type="protein sequence ID" value="KAJ1109217.1"/>
    <property type="molecule type" value="Genomic_DNA"/>
</dbReference>
<reference evidence="2" key="1">
    <citation type="journal article" date="2022" name="bioRxiv">
        <title>Sequencing and chromosome-scale assembly of the giantPleurodeles waltlgenome.</title>
        <authorList>
            <person name="Brown T."/>
            <person name="Elewa A."/>
            <person name="Iarovenko S."/>
            <person name="Subramanian E."/>
            <person name="Araus A.J."/>
            <person name="Petzold A."/>
            <person name="Susuki M."/>
            <person name="Suzuki K.-i.T."/>
            <person name="Hayashi T."/>
            <person name="Toyoda A."/>
            <person name="Oliveira C."/>
            <person name="Osipova E."/>
            <person name="Leigh N.D."/>
            <person name="Simon A."/>
            <person name="Yun M.H."/>
        </authorList>
    </citation>
    <scope>NUCLEOTIDE SEQUENCE</scope>
    <source>
        <strain evidence="2">20211129_DDA</strain>
        <tissue evidence="2">Liver</tissue>
    </source>
</reference>
<accession>A0AAV7N3W5</accession>
<protein>
    <submittedName>
        <fullName evidence="2">Uncharacterized protein</fullName>
    </submittedName>
</protein>